<evidence type="ECO:0000313" key="3">
    <source>
        <dbReference type="Proteomes" id="UP000799766"/>
    </source>
</evidence>
<dbReference type="PANTHER" id="PTHR24148">
    <property type="entry name" value="ANKYRIN REPEAT DOMAIN-CONTAINING PROTEIN 39 HOMOLOG-RELATED"/>
    <property type="match status" value="1"/>
</dbReference>
<proteinExistence type="predicted"/>
<dbReference type="InterPro" id="IPR010730">
    <property type="entry name" value="HET"/>
</dbReference>
<accession>A0A6A6NXY2</accession>
<dbReference type="OrthoDB" id="3553147at2759"/>
<evidence type="ECO:0000313" key="2">
    <source>
        <dbReference type="EMBL" id="KAF2456312.1"/>
    </source>
</evidence>
<gene>
    <name evidence="2" type="ORF">BDY21DRAFT_287952</name>
</gene>
<organism evidence="2 3">
    <name type="scientific">Lineolata rhizophorae</name>
    <dbReference type="NCBI Taxonomy" id="578093"/>
    <lineage>
        <taxon>Eukaryota</taxon>
        <taxon>Fungi</taxon>
        <taxon>Dikarya</taxon>
        <taxon>Ascomycota</taxon>
        <taxon>Pezizomycotina</taxon>
        <taxon>Dothideomycetes</taxon>
        <taxon>Dothideomycetes incertae sedis</taxon>
        <taxon>Lineolatales</taxon>
        <taxon>Lineolataceae</taxon>
        <taxon>Lineolata</taxon>
    </lineage>
</organism>
<dbReference type="PANTHER" id="PTHR24148:SF64">
    <property type="entry name" value="HETEROKARYON INCOMPATIBILITY DOMAIN-CONTAINING PROTEIN"/>
    <property type="match status" value="1"/>
</dbReference>
<dbReference type="InterPro" id="IPR052895">
    <property type="entry name" value="HetReg/Transcr_Mod"/>
</dbReference>
<dbReference type="AlphaFoldDB" id="A0A6A6NXY2"/>
<dbReference type="Pfam" id="PF06985">
    <property type="entry name" value="HET"/>
    <property type="match status" value="1"/>
</dbReference>
<dbReference type="Proteomes" id="UP000799766">
    <property type="component" value="Unassembled WGS sequence"/>
</dbReference>
<keyword evidence="3" id="KW-1185">Reference proteome</keyword>
<dbReference type="EMBL" id="MU001683">
    <property type="protein sequence ID" value="KAF2456312.1"/>
    <property type="molecule type" value="Genomic_DNA"/>
</dbReference>
<evidence type="ECO:0000259" key="1">
    <source>
        <dbReference type="Pfam" id="PF06985"/>
    </source>
</evidence>
<name>A0A6A6NXY2_9PEZI</name>
<protein>
    <submittedName>
        <fullName evidence="2">Heterokaryon incompatibility protein-domain-containing protein</fullName>
    </submittedName>
</protein>
<reference evidence="2" key="1">
    <citation type="journal article" date="2020" name="Stud. Mycol.">
        <title>101 Dothideomycetes genomes: a test case for predicting lifestyles and emergence of pathogens.</title>
        <authorList>
            <person name="Haridas S."/>
            <person name="Albert R."/>
            <person name="Binder M."/>
            <person name="Bloem J."/>
            <person name="Labutti K."/>
            <person name="Salamov A."/>
            <person name="Andreopoulos B."/>
            <person name="Baker S."/>
            <person name="Barry K."/>
            <person name="Bills G."/>
            <person name="Bluhm B."/>
            <person name="Cannon C."/>
            <person name="Castanera R."/>
            <person name="Culley D."/>
            <person name="Daum C."/>
            <person name="Ezra D."/>
            <person name="Gonzalez J."/>
            <person name="Henrissat B."/>
            <person name="Kuo A."/>
            <person name="Liang C."/>
            <person name="Lipzen A."/>
            <person name="Lutzoni F."/>
            <person name="Magnuson J."/>
            <person name="Mondo S."/>
            <person name="Nolan M."/>
            <person name="Ohm R."/>
            <person name="Pangilinan J."/>
            <person name="Park H.-J."/>
            <person name="Ramirez L."/>
            <person name="Alfaro M."/>
            <person name="Sun H."/>
            <person name="Tritt A."/>
            <person name="Yoshinaga Y."/>
            <person name="Zwiers L.-H."/>
            <person name="Turgeon B."/>
            <person name="Goodwin S."/>
            <person name="Spatafora J."/>
            <person name="Crous P."/>
            <person name="Grigoriev I."/>
        </authorList>
    </citation>
    <scope>NUCLEOTIDE SEQUENCE</scope>
    <source>
        <strain evidence="2">ATCC 16933</strain>
    </source>
</reference>
<sequence length="122" mass="13489">MLRYTPLSSPSAIRLLSWNGTSYILQDADLDDGPEYEALSYCWSLGDGNDEGGHIICDGQQLKVMANLRDGLERLRAAGRFGPVWIDAVCINQDDLPERGAQVEMMDRIFGSAKAVIVWLGK</sequence>
<feature type="non-terminal residue" evidence="2">
    <location>
        <position position="122"/>
    </location>
</feature>
<feature type="domain" description="Heterokaryon incompatibility" evidence="1">
    <location>
        <begin position="36"/>
        <end position="121"/>
    </location>
</feature>